<accession>A0A5C7APQ1</accession>
<dbReference type="AlphaFoldDB" id="A0A5C7APQ1"/>
<evidence type="ECO:0000313" key="2">
    <source>
        <dbReference type="EMBL" id="TXE10568.1"/>
    </source>
</evidence>
<evidence type="ECO:0008006" key="4">
    <source>
        <dbReference type="Google" id="ProtNLM"/>
    </source>
</evidence>
<keyword evidence="1" id="KW-0812">Transmembrane</keyword>
<keyword evidence="1" id="KW-0472">Membrane</keyword>
<reference evidence="2 3" key="1">
    <citation type="submission" date="2019-08" db="EMBL/GenBank/DDBJ databases">
        <title>Genome sequence of Gelidibacter salicanalis IC162T.</title>
        <authorList>
            <person name="Bowman J.P."/>
        </authorList>
    </citation>
    <scope>NUCLEOTIDE SEQUENCE [LARGE SCALE GENOMIC DNA]</scope>
    <source>
        <strain evidence="2 3">IC162</strain>
    </source>
</reference>
<name>A0A5C7APQ1_9FLAO</name>
<evidence type="ECO:0000313" key="3">
    <source>
        <dbReference type="Proteomes" id="UP000321734"/>
    </source>
</evidence>
<dbReference type="OrthoDB" id="5491447at2"/>
<organism evidence="2 3">
    <name type="scientific">Gelidibacter salicanalis</name>
    <dbReference type="NCBI Taxonomy" id="291193"/>
    <lineage>
        <taxon>Bacteria</taxon>
        <taxon>Pseudomonadati</taxon>
        <taxon>Bacteroidota</taxon>
        <taxon>Flavobacteriia</taxon>
        <taxon>Flavobacteriales</taxon>
        <taxon>Flavobacteriaceae</taxon>
        <taxon>Gelidibacter</taxon>
    </lineage>
</organism>
<gene>
    <name evidence="2" type="ORF">ES711_01290</name>
</gene>
<comment type="caution">
    <text evidence="2">The sequence shown here is derived from an EMBL/GenBank/DDBJ whole genome shotgun (WGS) entry which is preliminary data.</text>
</comment>
<dbReference type="EMBL" id="VORX01000001">
    <property type="protein sequence ID" value="TXE10568.1"/>
    <property type="molecule type" value="Genomic_DNA"/>
</dbReference>
<keyword evidence="1" id="KW-1133">Transmembrane helix</keyword>
<evidence type="ECO:0000256" key="1">
    <source>
        <dbReference type="SAM" id="Phobius"/>
    </source>
</evidence>
<dbReference type="Proteomes" id="UP000321734">
    <property type="component" value="Unassembled WGS sequence"/>
</dbReference>
<proteinExistence type="predicted"/>
<dbReference type="RefSeq" id="WP_146888821.1">
    <property type="nucleotide sequence ID" value="NZ_VORX01000001.1"/>
</dbReference>
<keyword evidence="3" id="KW-1185">Reference proteome</keyword>
<protein>
    <recommendedName>
        <fullName evidence="4">DUF4129 domain-containing protein</fullName>
    </recommendedName>
</protein>
<sequence length="240" mass="28053">MKFNLTLIFIVLGSLLHANTSARTKYAVQQPINERRFNQKFKESYSGRKYNYDGIAKSRPASQQHQNADYSEEQPYVVEDEADGFNFNFNVYNWLLIGILIMAVGYLIYTLLNNGSSRLFSTKTNSKLIHPTEFSVENIAHTDIKALIESAENTNDYRLAVRYYYMLVLKHLTLKNFITYAEDKTNEDYLYAMASQKFSKDFAYTSYIYNYTWYGEFALNAEQYQVAKQQFVQLIKKVNS</sequence>
<feature type="transmembrane region" description="Helical" evidence="1">
    <location>
        <begin position="91"/>
        <end position="112"/>
    </location>
</feature>